<sequence length="155" mass="16542">MLSKRMTAKSLELKPASQARKRMVNDSRDCHPAGCANPPERPPAPPATPPPAPPEVEEEEQEELPGSPTPGAAPWLKRGGTAAGSRKSRQPLTARQKICQANHSVRGGVGSQATMTTELRQFRVRGIPVDLGARIVQGSLQRQSLSGQIRSLGIA</sequence>
<evidence type="ECO:0000313" key="2">
    <source>
        <dbReference type="EMBL" id="KAK0147657.1"/>
    </source>
</evidence>
<organism evidence="2 3">
    <name type="scientific">Merluccius polli</name>
    <name type="common">Benguela hake</name>
    <name type="synonym">Merluccius cadenati</name>
    <dbReference type="NCBI Taxonomy" id="89951"/>
    <lineage>
        <taxon>Eukaryota</taxon>
        <taxon>Metazoa</taxon>
        <taxon>Chordata</taxon>
        <taxon>Craniata</taxon>
        <taxon>Vertebrata</taxon>
        <taxon>Euteleostomi</taxon>
        <taxon>Actinopterygii</taxon>
        <taxon>Neopterygii</taxon>
        <taxon>Teleostei</taxon>
        <taxon>Neoteleostei</taxon>
        <taxon>Acanthomorphata</taxon>
        <taxon>Zeiogadaria</taxon>
        <taxon>Gadariae</taxon>
        <taxon>Gadiformes</taxon>
        <taxon>Gadoidei</taxon>
        <taxon>Merlucciidae</taxon>
        <taxon>Merluccius</taxon>
    </lineage>
</organism>
<dbReference type="Proteomes" id="UP001174136">
    <property type="component" value="Unassembled WGS sequence"/>
</dbReference>
<feature type="compositionally biased region" description="Pro residues" evidence="1">
    <location>
        <begin position="39"/>
        <end position="54"/>
    </location>
</feature>
<dbReference type="AlphaFoldDB" id="A0AA47MW07"/>
<name>A0AA47MW07_MERPO</name>
<dbReference type="EMBL" id="JAOPHQ010002289">
    <property type="protein sequence ID" value="KAK0147657.1"/>
    <property type="molecule type" value="Genomic_DNA"/>
</dbReference>
<evidence type="ECO:0000256" key="1">
    <source>
        <dbReference type="SAM" id="MobiDB-lite"/>
    </source>
</evidence>
<proteinExistence type="predicted"/>
<feature type="region of interest" description="Disordered" evidence="1">
    <location>
        <begin position="1"/>
        <end position="94"/>
    </location>
</feature>
<comment type="caution">
    <text evidence="2">The sequence shown here is derived from an EMBL/GenBank/DDBJ whole genome shotgun (WGS) entry which is preliminary data.</text>
</comment>
<evidence type="ECO:0000313" key="3">
    <source>
        <dbReference type="Proteomes" id="UP001174136"/>
    </source>
</evidence>
<reference evidence="2" key="1">
    <citation type="journal article" date="2023" name="Front. Mar. Sci.">
        <title>A new Merluccius polli reference genome to investigate the effects of global change in West African waters.</title>
        <authorList>
            <person name="Mateo J.L."/>
            <person name="Blanco-Fernandez C."/>
            <person name="Garcia-Vazquez E."/>
            <person name="Machado-Schiaffino G."/>
        </authorList>
    </citation>
    <scope>NUCLEOTIDE SEQUENCE</scope>
    <source>
        <strain evidence="2">C29</strain>
        <tissue evidence="2">Fin</tissue>
    </source>
</reference>
<keyword evidence="3" id="KW-1185">Reference proteome</keyword>
<gene>
    <name evidence="2" type="ORF">N1851_012871</name>
</gene>
<accession>A0AA47MW07</accession>
<protein>
    <submittedName>
        <fullName evidence="2">Uncharacterized protein</fullName>
    </submittedName>
</protein>